<protein>
    <submittedName>
        <fullName evidence="2">Leishmanolysin-like peptidase</fullName>
    </submittedName>
</protein>
<proteinExistence type="predicted"/>
<reference evidence="2" key="1">
    <citation type="submission" date="2016-11" db="UniProtKB">
        <authorList>
            <consortium name="WormBaseParasite"/>
        </authorList>
    </citation>
    <scope>IDENTIFICATION</scope>
</reference>
<evidence type="ECO:0000313" key="2">
    <source>
        <dbReference type="WBParaSite" id="MhA1_Contig1706.frz3.gene5"/>
    </source>
</evidence>
<keyword evidence="1" id="KW-1185">Reference proteome</keyword>
<evidence type="ECO:0000313" key="1">
    <source>
        <dbReference type="Proteomes" id="UP000095281"/>
    </source>
</evidence>
<dbReference type="Proteomes" id="UP000095281">
    <property type="component" value="Unplaced"/>
</dbReference>
<organism evidence="1 2">
    <name type="scientific">Meloidogyne hapla</name>
    <name type="common">Root-knot nematode worm</name>
    <dbReference type="NCBI Taxonomy" id="6305"/>
    <lineage>
        <taxon>Eukaryota</taxon>
        <taxon>Metazoa</taxon>
        <taxon>Ecdysozoa</taxon>
        <taxon>Nematoda</taxon>
        <taxon>Chromadorea</taxon>
        <taxon>Rhabditida</taxon>
        <taxon>Tylenchina</taxon>
        <taxon>Tylenchomorpha</taxon>
        <taxon>Tylenchoidea</taxon>
        <taxon>Meloidogynidae</taxon>
        <taxon>Meloidogyninae</taxon>
        <taxon>Meloidogyne</taxon>
    </lineage>
</organism>
<name>A0A1I8B9K6_MELHA</name>
<accession>A0A1I8B9K6</accession>
<dbReference type="AlphaFoldDB" id="A0A1I8B9K6"/>
<dbReference type="WBParaSite" id="MhA1_Contig1706.frz3.gene5">
    <property type="protein sequence ID" value="MhA1_Contig1706.frz3.gene5"/>
    <property type="gene ID" value="MhA1_Contig1706.frz3.gene5"/>
</dbReference>
<dbReference type="PANTHER" id="PTHR31389">
    <property type="entry name" value="LD39211P"/>
    <property type="match status" value="1"/>
</dbReference>
<dbReference type="PANTHER" id="PTHR31389:SF4">
    <property type="entry name" value="LD39211P"/>
    <property type="match status" value="1"/>
</dbReference>
<sequence length="84" mass="9675">MYECGFIILHKSEHARQLLKWALLCAATKQCINPDDSELYCPSDRTSIGKCHRYDQSVFGILNVNSEYKRSVHDNGKPKYNLVL</sequence>